<dbReference type="PANTHER" id="PTHR45772:SF3">
    <property type="entry name" value="ABC TRANSPORTER ATP-BINDING PROTEIN"/>
    <property type="match status" value="1"/>
</dbReference>
<evidence type="ECO:0000256" key="7">
    <source>
        <dbReference type="ARBA" id="ARBA00072811"/>
    </source>
</evidence>
<reference evidence="9 10" key="1">
    <citation type="journal article" date="2014" name="Int. J. Syst. Evol. Microbiol.">
        <title>Complete genome sequence of Corynebacterium casei LMG S-19264T (=DSM 44701T), isolated from a smear-ripened cheese.</title>
        <authorList>
            <consortium name="US DOE Joint Genome Institute (JGI-PGF)"/>
            <person name="Walter F."/>
            <person name="Albersmeier A."/>
            <person name="Kalinowski J."/>
            <person name="Ruckert C."/>
        </authorList>
    </citation>
    <scope>NUCLEOTIDE SEQUENCE [LARGE SCALE GENOMIC DNA]</scope>
    <source>
        <strain evidence="9 10">IBRC-M 10912</strain>
    </source>
</reference>
<dbReference type="Gene3D" id="3.40.50.300">
    <property type="entry name" value="P-loop containing nucleotide triphosphate hydrolases"/>
    <property type="match status" value="1"/>
</dbReference>
<feature type="domain" description="ABC transporter" evidence="8">
    <location>
        <begin position="18"/>
        <end position="263"/>
    </location>
</feature>
<dbReference type="PANTHER" id="PTHR45772">
    <property type="entry name" value="CONSERVED COMPONENT OF ABC TRANSPORTER FOR NATURAL AMINO ACIDS-RELATED"/>
    <property type="match status" value="1"/>
</dbReference>
<evidence type="ECO:0000313" key="9">
    <source>
        <dbReference type="EMBL" id="MFC4248360.1"/>
    </source>
</evidence>
<dbReference type="PROSITE" id="PS50893">
    <property type="entry name" value="ABC_TRANSPORTER_2"/>
    <property type="match status" value="1"/>
</dbReference>
<dbReference type="PROSITE" id="PS00211">
    <property type="entry name" value="ABC_TRANSPORTER_1"/>
    <property type="match status" value="1"/>
</dbReference>
<name>A0ABD5P2N9_9EURY</name>
<keyword evidence="3" id="KW-0547">Nucleotide-binding</keyword>
<dbReference type="InterPro" id="IPR017871">
    <property type="entry name" value="ABC_transporter-like_CS"/>
</dbReference>
<dbReference type="SMART" id="SM00382">
    <property type="entry name" value="AAA"/>
    <property type="match status" value="1"/>
</dbReference>
<protein>
    <recommendedName>
        <fullName evidence="7">Probable branched-chain amino acid transport ATP-binding protein LivG</fullName>
    </recommendedName>
</protein>
<dbReference type="InterPro" id="IPR051120">
    <property type="entry name" value="ABC_AA/LPS_Transport"/>
</dbReference>
<comment type="similarity">
    <text evidence="1">Belongs to the ABC transporter superfamily.</text>
</comment>
<dbReference type="InterPro" id="IPR027417">
    <property type="entry name" value="P-loop_NTPase"/>
</dbReference>
<proteinExistence type="inferred from homology"/>
<dbReference type="RefSeq" id="WP_246970247.1">
    <property type="nucleotide sequence ID" value="NZ_CP095397.1"/>
</dbReference>
<dbReference type="GO" id="GO:0006865">
    <property type="term" value="P:amino acid transport"/>
    <property type="evidence" value="ECO:0007669"/>
    <property type="project" value="UniProtKB-KW"/>
</dbReference>
<keyword evidence="5" id="KW-0029">Amino-acid transport</keyword>
<dbReference type="AlphaFoldDB" id="A0ABD5P2N9"/>
<dbReference type="FunFam" id="3.40.50.300:FF:000421">
    <property type="entry name" value="Branched-chain amino acid ABC transporter ATP-binding protein"/>
    <property type="match status" value="1"/>
</dbReference>
<comment type="caution">
    <text evidence="9">The sequence shown here is derived from an EMBL/GenBank/DDBJ whole genome shotgun (WGS) entry which is preliminary data.</text>
</comment>
<dbReference type="InterPro" id="IPR032823">
    <property type="entry name" value="BCA_ABC_TP_C"/>
</dbReference>
<evidence type="ECO:0000256" key="6">
    <source>
        <dbReference type="ARBA" id="ARBA00056071"/>
    </source>
</evidence>
<comment type="function">
    <text evidence="6">Probable component of a branched-chain amino-acid transport system.</text>
</comment>
<keyword evidence="4 9" id="KW-0067">ATP-binding</keyword>
<dbReference type="Pfam" id="PF12399">
    <property type="entry name" value="BCA_ABC_TP_C"/>
    <property type="match status" value="1"/>
</dbReference>
<dbReference type="GeneID" id="71855590"/>
<dbReference type="InterPro" id="IPR003593">
    <property type="entry name" value="AAA+_ATPase"/>
</dbReference>
<gene>
    <name evidence="9" type="ORF">ACFOZ7_15710</name>
</gene>
<dbReference type="GO" id="GO:0005524">
    <property type="term" value="F:ATP binding"/>
    <property type="evidence" value="ECO:0007669"/>
    <property type="project" value="UniProtKB-KW"/>
</dbReference>
<evidence type="ECO:0000256" key="5">
    <source>
        <dbReference type="ARBA" id="ARBA00022970"/>
    </source>
</evidence>
<dbReference type="InterPro" id="IPR003439">
    <property type="entry name" value="ABC_transporter-like_ATP-bd"/>
</dbReference>
<evidence type="ECO:0000256" key="2">
    <source>
        <dbReference type="ARBA" id="ARBA00022448"/>
    </source>
</evidence>
<evidence type="ECO:0000259" key="8">
    <source>
        <dbReference type="PROSITE" id="PS50893"/>
    </source>
</evidence>
<sequence length="266" mass="29318">MAVETPRQERDADGDAILRTDGLVKQFGQFTATDRVDLEVERGEFRSIIGPNGAGKTTLFNLISGALPVTDGSIYFAGEEITDLSPPERVRRGIGRSFQISNVFGGLSVRENVRLASQAVHDDEYTFLESLFKPTERYETMNADADRILEQIGLADVADEQAEALAYGDRRRLEIGVVLATDPDLVLFDEPTAGMSVEETQATIDLIEEVLVDQTLLLIEHDIELVMNLSDRITVLNRGEILAEGTPEEIAENQDVQDAYLGGMIE</sequence>
<evidence type="ECO:0000313" key="10">
    <source>
        <dbReference type="Proteomes" id="UP001595821"/>
    </source>
</evidence>
<evidence type="ECO:0000256" key="1">
    <source>
        <dbReference type="ARBA" id="ARBA00005417"/>
    </source>
</evidence>
<keyword evidence="2" id="KW-0813">Transport</keyword>
<dbReference type="CDD" id="cd03219">
    <property type="entry name" value="ABC_Mj1267_LivG_branched"/>
    <property type="match status" value="1"/>
</dbReference>
<dbReference type="EMBL" id="JBHSDJ010000121">
    <property type="protein sequence ID" value="MFC4248360.1"/>
    <property type="molecule type" value="Genomic_DNA"/>
</dbReference>
<dbReference type="Proteomes" id="UP001595821">
    <property type="component" value="Unassembled WGS sequence"/>
</dbReference>
<accession>A0ABD5P2N9</accession>
<evidence type="ECO:0000256" key="3">
    <source>
        <dbReference type="ARBA" id="ARBA00022741"/>
    </source>
</evidence>
<dbReference type="Pfam" id="PF00005">
    <property type="entry name" value="ABC_tran"/>
    <property type="match status" value="1"/>
</dbReference>
<dbReference type="SUPFAM" id="SSF52540">
    <property type="entry name" value="P-loop containing nucleoside triphosphate hydrolases"/>
    <property type="match status" value="1"/>
</dbReference>
<evidence type="ECO:0000256" key="4">
    <source>
        <dbReference type="ARBA" id="ARBA00022840"/>
    </source>
</evidence>
<organism evidence="9 10">
    <name type="scientific">Natribaculum luteum</name>
    <dbReference type="NCBI Taxonomy" id="1586232"/>
    <lineage>
        <taxon>Archaea</taxon>
        <taxon>Methanobacteriati</taxon>
        <taxon>Methanobacteriota</taxon>
        <taxon>Stenosarchaea group</taxon>
        <taxon>Halobacteria</taxon>
        <taxon>Halobacteriales</taxon>
        <taxon>Natrialbaceae</taxon>
        <taxon>Natribaculum</taxon>
    </lineage>
</organism>